<gene>
    <name evidence="2" type="ORF">RsTaC01_0149</name>
</gene>
<dbReference type="CDD" id="cd04301">
    <property type="entry name" value="NAT_SF"/>
    <property type="match status" value="1"/>
</dbReference>
<accession>A0AA48L1A0</accession>
<dbReference type="GO" id="GO:0016747">
    <property type="term" value="F:acyltransferase activity, transferring groups other than amino-acyl groups"/>
    <property type="evidence" value="ECO:0007669"/>
    <property type="project" value="InterPro"/>
</dbReference>
<dbReference type="KEGG" id="ptrh:RsTaC01_0149"/>
<dbReference type="SUPFAM" id="SSF55729">
    <property type="entry name" value="Acyl-CoA N-acyltransferases (Nat)"/>
    <property type="match status" value="1"/>
</dbReference>
<dbReference type="PROSITE" id="PS51186">
    <property type="entry name" value="GNAT"/>
    <property type="match status" value="1"/>
</dbReference>
<dbReference type="Pfam" id="PF12746">
    <property type="entry name" value="GNAT_acetyltran"/>
    <property type="match status" value="1"/>
</dbReference>
<dbReference type="InterPro" id="IPR027365">
    <property type="entry name" value="GNAT_acetyltra_YdfB-like"/>
</dbReference>
<reference evidence="2" key="1">
    <citation type="journal article" date="2023" name="ISME J.">
        <title>Emergence of putative energy parasites within Clostridia revealed by genome analysis of a novel endosymbiotic clade.</title>
        <authorList>
            <person name="Takahashi K."/>
            <person name="Kuwahara H."/>
            <person name="Horikawa Y."/>
            <person name="Izawa K."/>
            <person name="Kato D."/>
            <person name="Inagaki T."/>
            <person name="Yuki M."/>
            <person name="Ohkuma M."/>
            <person name="Hongoh Y."/>
        </authorList>
    </citation>
    <scope>NUCLEOTIDE SEQUENCE</scope>
    <source>
        <strain evidence="2">RsTa-C01</strain>
    </source>
</reference>
<evidence type="ECO:0000313" key="2">
    <source>
        <dbReference type="EMBL" id="BED92430.1"/>
    </source>
</evidence>
<dbReference type="EMBL" id="AP027925">
    <property type="protein sequence ID" value="BED92430.1"/>
    <property type="molecule type" value="Genomic_DNA"/>
</dbReference>
<organism evidence="2">
    <name type="scientific">Candidatus Paraimprobicoccus trichonymphae</name>
    <dbReference type="NCBI Taxonomy" id="3033793"/>
    <lineage>
        <taxon>Bacteria</taxon>
        <taxon>Bacillati</taxon>
        <taxon>Bacillota</taxon>
        <taxon>Clostridia</taxon>
        <taxon>Candidatus Paraimprobicoccus</taxon>
    </lineage>
</organism>
<dbReference type="InterPro" id="IPR016181">
    <property type="entry name" value="Acyl_CoA_acyltransferase"/>
</dbReference>
<evidence type="ECO:0000259" key="1">
    <source>
        <dbReference type="PROSITE" id="PS51186"/>
    </source>
</evidence>
<sequence>MTNKEILDIAMTQSAIDSNCDKSDFLKSENVIAISEPNSKAKKYLNLPFYCGLTSYGGNIIVSVNPEIADFVKKYLNNSEKGYSPFDRFESPYFFELNKELNKHDMQIQFMAEYFLPDVNLLIPRMCDYKLKILEQKDFAELYRPEWSNAFCEKRKHLDVLGIGAYHSDKLIGLAGCCSADCETICQIGVDFLPEYRRLGIASTLTTNLSIEILNRGKVPFYCCAWSNIKSVKNAIKSGFSLTWVQMTARGI</sequence>
<feature type="domain" description="N-acetyltransferase" evidence="1">
    <location>
        <begin position="117"/>
        <end position="252"/>
    </location>
</feature>
<name>A0AA48L1A0_9FIRM</name>
<proteinExistence type="predicted"/>
<dbReference type="AlphaFoldDB" id="A0AA48L1A0"/>
<protein>
    <submittedName>
        <fullName evidence="2">GNAT family N-acetyltransferase</fullName>
    </submittedName>
</protein>
<dbReference type="Proteomes" id="UP001335720">
    <property type="component" value="Chromosome"/>
</dbReference>
<dbReference type="Gene3D" id="3.40.630.30">
    <property type="match status" value="1"/>
</dbReference>
<dbReference type="InterPro" id="IPR000182">
    <property type="entry name" value="GNAT_dom"/>
</dbReference>